<feature type="active site" description="Nucleophile" evidence="9">
    <location>
        <position position="414"/>
    </location>
</feature>
<feature type="binding site" evidence="10">
    <location>
        <position position="497"/>
    </location>
    <ligand>
        <name>L-glutamate</name>
        <dbReference type="ChEBI" id="CHEBI:29985"/>
    </ligand>
</feature>
<dbReference type="Pfam" id="PF01019">
    <property type="entry name" value="G_glu_transpept"/>
    <property type="match status" value="1"/>
</dbReference>
<evidence type="ECO:0000256" key="6">
    <source>
        <dbReference type="ARBA" id="ARBA00023145"/>
    </source>
</evidence>
<comment type="pathway">
    <text evidence="11">Sulfur metabolism; glutathione metabolism.</text>
</comment>
<evidence type="ECO:0000256" key="4">
    <source>
        <dbReference type="ARBA" id="ARBA00022679"/>
    </source>
</evidence>
<dbReference type="InterPro" id="IPR029055">
    <property type="entry name" value="Ntn_hydrolases_N"/>
</dbReference>
<dbReference type="InterPro" id="IPR051792">
    <property type="entry name" value="GGT_bact"/>
</dbReference>
<comment type="catalytic activity">
    <reaction evidence="2 11">
        <text>glutathione + H2O = L-cysteinylglycine + L-glutamate</text>
        <dbReference type="Rhea" id="RHEA:28807"/>
        <dbReference type="ChEBI" id="CHEBI:15377"/>
        <dbReference type="ChEBI" id="CHEBI:29985"/>
        <dbReference type="ChEBI" id="CHEBI:57925"/>
        <dbReference type="ChEBI" id="CHEBI:61694"/>
        <dbReference type="EC" id="3.4.19.13"/>
    </reaction>
</comment>
<dbReference type="GO" id="GO:0006751">
    <property type="term" value="P:glutathione catabolic process"/>
    <property type="evidence" value="ECO:0007669"/>
    <property type="project" value="UniProtKB-UniRule"/>
</dbReference>
<name>A0A2M8P2T8_9CHLR</name>
<feature type="chain" id="PRO_5014902581" description="Glutathione hydrolase proenzyme" evidence="13">
    <location>
        <begin position="25"/>
        <end position="598"/>
    </location>
</feature>
<dbReference type="SUPFAM" id="SSF56235">
    <property type="entry name" value="N-terminal nucleophile aminohydrolases (Ntn hydrolases)"/>
    <property type="match status" value="1"/>
</dbReference>
<gene>
    <name evidence="14" type="primary">ggt</name>
    <name evidence="14" type="ORF">CUN51_02660</name>
</gene>
<reference evidence="14 15" key="1">
    <citation type="submission" date="2017-11" db="EMBL/GenBank/DDBJ databases">
        <title>Evolution of Phototrophy in the Chloroflexi Phylum Driven by Horizontal Gene Transfer.</title>
        <authorList>
            <person name="Ward L.M."/>
            <person name="Hemp J."/>
            <person name="Shih P.M."/>
            <person name="Mcglynn S.E."/>
            <person name="Fischer W."/>
        </authorList>
    </citation>
    <scope>NUCLEOTIDE SEQUENCE [LARGE SCALE GENOMIC DNA]</scope>
    <source>
        <strain evidence="14">CP2_2F</strain>
    </source>
</reference>
<sequence length="598" mass="62336">MLRKVLLAASAVALCLMLSSPATAQDGAGATARGTGGAVASVDERASQIGIDVLKAGGNAVDAAVAVMAALGFIEPYSCGIGGGGFMVIYWKETGEVITIDGRETAPLSANVKMFEDPDNPGNNLPFAPNRISNGAAVGVPGTVALWARALERYGTKSLAELLAPTIALAENGIEVDAVFAAQTEQNKARFAAFTSTAEVYLVNGEAPAVGSIHRNPDLAKTYRLIAEGGVRAFYRGEIAEAIVKTVQNPPTVPNPPFRVISGGMTLADLSAYDAIVRRPVVTDYRGHKVYGMGLPSSGGITPAQVLNIIEGYDLKNIDRAQAWHYVIEAMRLAYADRGAFLGDPEYVDAPLTGLLSKEYAAQRRALIGERAPENVVDFRARAGDPLPFQKDTSPSRTADNVEVTFSDAIGGSTTHLTVADKDGNVVSVTFTIESIGGSGIVVPGYGFLLNNELTDFDLADPHPNSPEPGKRPRSSMGPTIVIAPDGTVMAFGSPGGATIITTVLTIAVNMIDFGLSLDEAIAAPRISQRNTGFTQVDSKFEESDLGKALIALGHELRGVAEIGAATGIVVKPDGTMLAAAEPQRRGGGAAMVVQSAN</sequence>
<keyword evidence="4 11" id="KW-0808">Transferase</keyword>
<evidence type="ECO:0000256" key="5">
    <source>
        <dbReference type="ARBA" id="ARBA00022801"/>
    </source>
</evidence>
<evidence type="ECO:0000256" key="10">
    <source>
        <dbReference type="PIRSR" id="PIRSR600101-2"/>
    </source>
</evidence>
<keyword evidence="11" id="KW-0317">Glutathione biosynthesis</keyword>
<evidence type="ECO:0000256" key="8">
    <source>
        <dbReference type="ARBA" id="ARBA00047417"/>
    </source>
</evidence>
<evidence type="ECO:0000256" key="12">
    <source>
        <dbReference type="SAM" id="MobiDB-lite"/>
    </source>
</evidence>
<dbReference type="GO" id="GO:0103068">
    <property type="term" value="F:leukotriene C4 gamma-glutamyl transferase activity"/>
    <property type="evidence" value="ECO:0007669"/>
    <property type="project" value="UniProtKB-EC"/>
</dbReference>
<comment type="subunit">
    <text evidence="11">This enzyme consists of two polypeptide chains, which are synthesized in precursor form from a single polypeptide.</text>
</comment>
<dbReference type="InterPro" id="IPR043137">
    <property type="entry name" value="GGT_ssub_C"/>
</dbReference>
<feature type="region of interest" description="Disordered" evidence="12">
    <location>
        <begin position="459"/>
        <end position="478"/>
    </location>
</feature>
<feature type="binding site" evidence="10">
    <location>
        <position position="103"/>
    </location>
    <ligand>
        <name>L-glutamate</name>
        <dbReference type="ChEBI" id="CHEBI:29985"/>
    </ligand>
</feature>
<comment type="catalytic activity">
    <reaction evidence="8 11">
        <text>an N-terminal (5-L-glutamyl)-[peptide] + an alpha-amino acid = 5-L-glutamyl amino acid + an N-terminal L-alpha-aminoacyl-[peptide]</text>
        <dbReference type="Rhea" id="RHEA:23904"/>
        <dbReference type="Rhea" id="RHEA-COMP:9780"/>
        <dbReference type="Rhea" id="RHEA-COMP:9795"/>
        <dbReference type="ChEBI" id="CHEBI:77644"/>
        <dbReference type="ChEBI" id="CHEBI:78597"/>
        <dbReference type="ChEBI" id="CHEBI:78599"/>
        <dbReference type="ChEBI" id="CHEBI:78608"/>
        <dbReference type="EC" id="2.3.2.2"/>
    </reaction>
</comment>
<proteinExistence type="inferred from homology"/>
<dbReference type="NCBIfam" id="TIGR00066">
    <property type="entry name" value="g_glut_trans"/>
    <property type="match status" value="1"/>
</dbReference>
<feature type="binding site" evidence="10">
    <location>
        <position position="456"/>
    </location>
    <ligand>
        <name>L-glutamate</name>
        <dbReference type="ChEBI" id="CHEBI:29985"/>
    </ligand>
</feature>
<protein>
    <recommendedName>
        <fullName evidence="11">Glutathione hydrolase proenzyme</fullName>
        <ecNumber evidence="11">2.3.2.2</ecNumber>
        <ecNumber evidence="11">3.4.19.13</ecNumber>
    </recommendedName>
    <component>
        <recommendedName>
            <fullName evidence="11">Glutathione hydrolase large chain</fullName>
        </recommendedName>
    </component>
    <component>
        <recommendedName>
            <fullName evidence="11">Glutathione hydrolase small chain</fullName>
        </recommendedName>
    </component>
</protein>
<dbReference type="EMBL" id="PGTK01000002">
    <property type="protein sequence ID" value="PJF31862.1"/>
    <property type="molecule type" value="Genomic_DNA"/>
</dbReference>
<dbReference type="UniPathway" id="UPA00204"/>
<keyword evidence="13" id="KW-0732">Signal</keyword>
<evidence type="ECO:0000313" key="14">
    <source>
        <dbReference type="EMBL" id="PJF31862.1"/>
    </source>
</evidence>
<dbReference type="Gene3D" id="3.60.20.40">
    <property type="match status" value="1"/>
</dbReference>
<dbReference type="InterPro" id="IPR000101">
    <property type="entry name" value="GGT_peptidase"/>
</dbReference>
<comment type="similarity">
    <text evidence="3 11">Belongs to the gamma-glutamyltransferase family.</text>
</comment>
<comment type="caution">
    <text evidence="14">The sequence shown here is derived from an EMBL/GenBank/DDBJ whole genome shotgun (WGS) entry which is preliminary data.</text>
</comment>
<dbReference type="Gene3D" id="1.10.246.130">
    <property type="match status" value="1"/>
</dbReference>
<feature type="binding site" evidence="10">
    <location>
        <begin position="475"/>
        <end position="476"/>
    </location>
    <ligand>
        <name>L-glutamate</name>
        <dbReference type="ChEBI" id="CHEBI:29985"/>
    </ligand>
</feature>
<dbReference type="GO" id="GO:0006750">
    <property type="term" value="P:glutathione biosynthetic process"/>
    <property type="evidence" value="ECO:0007669"/>
    <property type="project" value="UniProtKB-KW"/>
</dbReference>
<evidence type="ECO:0000256" key="3">
    <source>
        <dbReference type="ARBA" id="ARBA00009381"/>
    </source>
</evidence>
<dbReference type="AlphaFoldDB" id="A0A2M8P2T8"/>
<evidence type="ECO:0000256" key="9">
    <source>
        <dbReference type="PIRSR" id="PIRSR600101-1"/>
    </source>
</evidence>
<keyword evidence="5 11" id="KW-0378">Hydrolase</keyword>
<dbReference type="Proteomes" id="UP000228921">
    <property type="component" value="Unassembled WGS sequence"/>
</dbReference>
<keyword evidence="6 11" id="KW-0865">Zymogen</keyword>
<dbReference type="EC" id="2.3.2.2" evidence="11"/>
<comment type="PTM">
    <text evidence="11">Cleaved by autocatalysis into a large and a small subunit.</text>
</comment>
<evidence type="ECO:0000256" key="7">
    <source>
        <dbReference type="ARBA" id="ARBA00023315"/>
    </source>
</evidence>
<dbReference type="InterPro" id="IPR043138">
    <property type="entry name" value="GGT_lsub"/>
</dbReference>
<keyword evidence="7 11" id="KW-0012">Acyltransferase</keyword>
<dbReference type="EC" id="3.4.19.13" evidence="11"/>
<evidence type="ECO:0000313" key="15">
    <source>
        <dbReference type="Proteomes" id="UP000228921"/>
    </source>
</evidence>
<dbReference type="GO" id="GO:0036374">
    <property type="term" value="F:glutathione hydrolase activity"/>
    <property type="evidence" value="ECO:0007669"/>
    <property type="project" value="UniProtKB-UniRule"/>
</dbReference>
<evidence type="ECO:0000256" key="2">
    <source>
        <dbReference type="ARBA" id="ARBA00001089"/>
    </source>
</evidence>
<organism evidence="14 15">
    <name type="scientific">Candidatus Thermofonsia Clade 1 bacterium</name>
    <dbReference type="NCBI Taxonomy" id="2364210"/>
    <lineage>
        <taxon>Bacteria</taxon>
        <taxon>Bacillati</taxon>
        <taxon>Chloroflexota</taxon>
        <taxon>Candidatus Thermofontia</taxon>
        <taxon>Candidatus Thermofonsia Clade 1</taxon>
    </lineage>
</organism>
<accession>A0A2M8P2T8</accession>
<dbReference type="PANTHER" id="PTHR43199">
    <property type="entry name" value="GLUTATHIONE HYDROLASE"/>
    <property type="match status" value="1"/>
</dbReference>
<dbReference type="PRINTS" id="PR01210">
    <property type="entry name" value="GGTRANSPTASE"/>
</dbReference>
<dbReference type="PANTHER" id="PTHR43199:SF1">
    <property type="entry name" value="GLUTATHIONE HYDROLASE PROENZYME"/>
    <property type="match status" value="1"/>
</dbReference>
<evidence type="ECO:0000256" key="11">
    <source>
        <dbReference type="RuleBase" id="RU368036"/>
    </source>
</evidence>
<evidence type="ECO:0000256" key="13">
    <source>
        <dbReference type="SAM" id="SignalP"/>
    </source>
</evidence>
<evidence type="ECO:0000256" key="1">
    <source>
        <dbReference type="ARBA" id="ARBA00001049"/>
    </source>
</evidence>
<feature type="signal peptide" evidence="13">
    <location>
        <begin position="1"/>
        <end position="24"/>
    </location>
</feature>
<comment type="catalytic activity">
    <reaction evidence="1 11">
        <text>an S-substituted glutathione + H2O = an S-substituted L-cysteinylglycine + L-glutamate</text>
        <dbReference type="Rhea" id="RHEA:59468"/>
        <dbReference type="ChEBI" id="CHEBI:15377"/>
        <dbReference type="ChEBI" id="CHEBI:29985"/>
        <dbReference type="ChEBI" id="CHEBI:90779"/>
        <dbReference type="ChEBI" id="CHEBI:143103"/>
        <dbReference type="EC" id="3.4.19.13"/>
    </reaction>
</comment>